<dbReference type="EMBL" id="CABFNO020001566">
    <property type="protein sequence ID" value="CAH0004422.1"/>
    <property type="molecule type" value="Genomic_DNA"/>
</dbReference>
<dbReference type="OrthoDB" id="4158087at2759"/>
<evidence type="ECO:0000313" key="3">
    <source>
        <dbReference type="EMBL" id="CAH0004422.1"/>
    </source>
</evidence>
<evidence type="ECO:0000256" key="1">
    <source>
        <dbReference type="ARBA" id="ARBA00023242"/>
    </source>
</evidence>
<keyword evidence="4" id="KW-1185">Reference proteome</keyword>
<reference evidence="3" key="1">
    <citation type="submission" date="2021-10" db="EMBL/GenBank/DDBJ databases">
        <authorList>
            <person name="Piombo E."/>
        </authorList>
    </citation>
    <scope>NUCLEOTIDE SEQUENCE</scope>
</reference>
<dbReference type="Pfam" id="PF11951">
    <property type="entry name" value="Fungal_trans_2"/>
    <property type="match status" value="1"/>
</dbReference>
<comment type="caution">
    <text evidence="3">The sequence shown here is derived from an EMBL/GenBank/DDBJ whole genome shotgun (WGS) entry which is preliminary data.</text>
</comment>
<organism evidence="3 4">
    <name type="scientific">Clonostachys byssicola</name>
    <dbReference type="NCBI Taxonomy" id="160290"/>
    <lineage>
        <taxon>Eukaryota</taxon>
        <taxon>Fungi</taxon>
        <taxon>Dikarya</taxon>
        <taxon>Ascomycota</taxon>
        <taxon>Pezizomycotina</taxon>
        <taxon>Sordariomycetes</taxon>
        <taxon>Hypocreomycetidae</taxon>
        <taxon>Hypocreales</taxon>
        <taxon>Bionectriaceae</taxon>
        <taxon>Clonostachys</taxon>
    </lineage>
</organism>
<gene>
    <name evidence="3" type="ORF">CBYS24578_00011963</name>
</gene>
<dbReference type="AlphaFoldDB" id="A0A9N9UZ01"/>
<proteinExistence type="predicted"/>
<dbReference type="InterPro" id="IPR021858">
    <property type="entry name" value="Fun_TF"/>
</dbReference>
<protein>
    <submittedName>
        <fullName evidence="3">Uncharacterized protein</fullName>
    </submittedName>
</protein>
<sequence>MSIRTPAPGFKDHPKSAVAPLPAGYPQVRRDGNRSGLSKASRSAILYQMSWPKEEECIYSHRNESHLLRHEKRFHESRLLTAAAHKDDETTSHCPVQKDKELWMSWSSDLVIHHLDVELIIPCPASSVNYLLESFPILFNLRSQYCTTRPRAIDLSFLYPELLDNDSVKFSLIYLGARMYAAQLGCTRGKLPPDSCLQFKVAAIENIRQAVEGCTVISEADILAVLFMTMSYNKHLDNHSEWTAHMDGIKKMISLRGGLDNGKHGELIRDLHSWCMEYGTSSSLCASFAPDI</sequence>
<evidence type="ECO:0000313" key="4">
    <source>
        <dbReference type="Proteomes" id="UP000754883"/>
    </source>
</evidence>
<name>A0A9N9UZ01_9HYPO</name>
<evidence type="ECO:0000256" key="2">
    <source>
        <dbReference type="SAM" id="MobiDB-lite"/>
    </source>
</evidence>
<dbReference type="Proteomes" id="UP000754883">
    <property type="component" value="Unassembled WGS sequence"/>
</dbReference>
<keyword evidence="1" id="KW-0539">Nucleus</keyword>
<accession>A0A9N9UZ01</accession>
<feature type="region of interest" description="Disordered" evidence="2">
    <location>
        <begin position="1"/>
        <end position="37"/>
    </location>
</feature>